<proteinExistence type="predicted"/>
<name>A0A392V4V8_9FABA</name>
<comment type="caution">
    <text evidence="1">The sequence shown here is derived from an EMBL/GenBank/DDBJ whole genome shotgun (WGS) entry which is preliminary data.</text>
</comment>
<protein>
    <submittedName>
        <fullName evidence="1">Uncharacterized protein</fullName>
    </submittedName>
</protein>
<keyword evidence="2" id="KW-1185">Reference proteome</keyword>
<evidence type="ECO:0000313" key="1">
    <source>
        <dbReference type="EMBL" id="MCI83274.1"/>
    </source>
</evidence>
<dbReference type="AlphaFoldDB" id="A0A392V4V8"/>
<sequence length="48" mass="5729">MLPRLHIFRGFSFGCLTFRAGTLETKSMEKQLQSRYYPQITSRHLKRP</sequence>
<organism evidence="1 2">
    <name type="scientific">Trifolium medium</name>
    <dbReference type="NCBI Taxonomy" id="97028"/>
    <lineage>
        <taxon>Eukaryota</taxon>
        <taxon>Viridiplantae</taxon>
        <taxon>Streptophyta</taxon>
        <taxon>Embryophyta</taxon>
        <taxon>Tracheophyta</taxon>
        <taxon>Spermatophyta</taxon>
        <taxon>Magnoliopsida</taxon>
        <taxon>eudicotyledons</taxon>
        <taxon>Gunneridae</taxon>
        <taxon>Pentapetalae</taxon>
        <taxon>rosids</taxon>
        <taxon>fabids</taxon>
        <taxon>Fabales</taxon>
        <taxon>Fabaceae</taxon>
        <taxon>Papilionoideae</taxon>
        <taxon>50 kb inversion clade</taxon>
        <taxon>NPAAA clade</taxon>
        <taxon>Hologalegina</taxon>
        <taxon>IRL clade</taxon>
        <taxon>Trifolieae</taxon>
        <taxon>Trifolium</taxon>
    </lineage>
</organism>
<feature type="non-terminal residue" evidence="1">
    <location>
        <position position="48"/>
    </location>
</feature>
<accession>A0A392V4V8</accession>
<evidence type="ECO:0000313" key="2">
    <source>
        <dbReference type="Proteomes" id="UP000265520"/>
    </source>
</evidence>
<dbReference type="Proteomes" id="UP000265520">
    <property type="component" value="Unassembled WGS sequence"/>
</dbReference>
<reference evidence="1 2" key="1">
    <citation type="journal article" date="2018" name="Front. Plant Sci.">
        <title>Red Clover (Trifolium pratense) and Zigzag Clover (T. medium) - A Picture of Genomic Similarities and Differences.</title>
        <authorList>
            <person name="Dluhosova J."/>
            <person name="Istvanek J."/>
            <person name="Nedelnik J."/>
            <person name="Repkova J."/>
        </authorList>
    </citation>
    <scope>NUCLEOTIDE SEQUENCE [LARGE SCALE GENOMIC DNA]</scope>
    <source>
        <strain evidence="2">cv. 10/8</strain>
        <tissue evidence="1">Leaf</tissue>
    </source>
</reference>
<dbReference type="EMBL" id="LXQA011063236">
    <property type="protein sequence ID" value="MCI83274.1"/>
    <property type="molecule type" value="Genomic_DNA"/>
</dbReference>